<accession>A0ABR0PCM4</accession>
<dbReference type="Pfam" id="PF10536">
    <property type="entry name" value="PMD"/>
    <property type="match status" value="1"/>
</dbReference>
<evidence type="ECO:0000313" key="3">
    <source>
        <dbReference type="Proteomes" id="UP001358586"/>
    </source>
</evidence>
<evidence type="ECO:0000259" key="1">
    <source>
        <dbReference type="Pfam" id="PF10536"/>
    </source>
</evidence>
<comment type="caution">
    <text evidence="2">The sequence shown here is derived from an EMBL/GenBank/DDBJ whole genome shotgun (WGS) entry which is preliminary data.</text>
</comment>
<organism evidence="2 3">
    <name type="scientific">Gossypium arboreum</name>
    <name type="common">Tree cotton</name>
    <name type="synonym">Gossypium nanking</name>
    <dbReference type="NCBI Taxonomy" id="29729"/>
    <lineage>
        <taxon>Eukaryota</taxon>
        <taxon>Viridiplantae</taxon>
        <taxon>Streptophyta</taxon>
        <taxon>Embryophyta</taxon>
        <taxon>Tracheophyta</taxon>
        <taxon>Spermatophyta</taxon>
        <taxon>Magnoliopsida</taxon>
        <taxon>eudicotyledons</taxon>
        <taxon>Gunneridae</taxon>
        <taxon>Pentapetalae</taxon>
        <taxon>rosids</taxon>
        <taxon>malvids</taxon>
        <taxon>Malvales</taxon>
        <taxon>Malvaceae</taxon>
        <taxon>Malvoideae</taxon>
        <taxon>Gossypium</taxon>
    </lineage>
</organism>
<evidence type="ECO:0000313" key="2">
    <source>
        <dbReference type="EMBL" id="KAK5818945.1"/>
    </source>
</evidence>
<protein>
    <recommendedName>
        <fullName evidence="1">Aminotransferase-like plant mobile domain-containing protein</fullName>
    </recommendedName>
</protein>
<proteinExistence type="predicted"/>
<gene>
    <name evidence="2" type="ORF">PVK06_023896</name>
</gene>
<dbReference type="EMBL" id="JARKNE010000007">
    <property type="protein sequence ID" value="KAK5818945.1"/>
    <property type="molecule type" value="Genomic_DNA"/>
</dbReference>
<reference evidence="2 3" key="1">
    <citation type="submission" date="2023-03" db="EMBL/GenBank/DDBJ databases">
        <title>WGS of Gossypium arboreum.</title>
        <authorList>
            <person name="Yu D."/>
        </authorList>
    </citation>
    <scope>NUCLEOTIDE SEQUENCE [LARGE SCALE GENOMIC DNA]</scope>
    <source>
        <tissue evidence="2">Leaf</tissue>
    </source>
</reference>
<name>A0ABR0PCM4_GOSAR</name>
<dbReference type="InterPro" id="IPR044824">
    <property type="entry name" value="MAIN-like"/>
</dbReference>
<dbReference type="PANTHER" id="PTHR46033:SF8">
    <property type="entry name" value="PROTEIN MAINTENANCE OF MERISTEMS-LIKE"/>
    <property type="match status" value="1"/>
</dbReference>
<sequence length="160" mass="18036">MEKVSHILPVARREKVFAPTATTFENEYRVLRAHTHGPGYCPDNRIMSYLEMVGFGSAGLIEMFELRPNLISALVEWGQQETYTFHLPCRECTITLEDIALQLELPVNGYVVTGFSKMPELAVLCDCLLGRSPSDGENKFTSLKFGWLKQNFKNISSNAT</sequence>
<dbReference type="InterPro" id="IPR019557">
    <property type="entry name" value="AminoTfrase-like_pln_mobile"/>
</dbReference>
<dbReference type="PANTHER" id="PTHR46033">
    <property type="entry name" value="PROTEIN MAIN-LIKE 2"/>
    <property type="match status" value="1"/>
</dbReference>
<feature type="domain" description="Aminotransferase-like plant mobile" evidence="1">
    <location>
        <begin position="54"/>
        <end position="153"/>
    </location>
</feature>
<dbReference type="Proteomes" id="UP001358586">
    <property type="component" value="Chromosome 7"/>
</dbReference>
<keyword evidence="3" id="KW-1185">Reference proteome</keyword>